<evidence type="ECO:0000313" key="3">
    <source>
        <dbReference type="Proteomes" id="UP000193922"/>
    </source>
</evidence>
<feature type="chain" id="PRO_5012621105" evidence="1">
    <location>
        <begin position="17"/>
        <end position="122"/>
    </location>
</feature>
<accession>A0A1Y1W3P9</accession>
<comment type="caution">
    <text evidence="2">The sequence shown here is derived from an EMBL/GenBank/DDBJ whole genome shotgun (WGS) entry which is preliminary data.</text>
</comment>
<protein>
    <submittedName>
        <fullName evidence="2">Uncharacterized protein</fullName>
    </submittedName>
</protein>
<dbReference type="AlphaFoldDB" id="A0A1Y1W3P9"/>
<dbReference type="RefSeq" id="XP_040741858.1">
    <property type="nucleotide sequence ID" value="XM_040888188.1"/>
</dbReference>
<reference evidence="2 3" key="1">
    <citation type="submission" date="2016-07" db="EMBL/GenBank/DDBJ databases">
        <title>Pervasive Adenine N6-methylation of Active Genes in Fungi.</title>
        <authorList>
            <consortium name="DOE Joint Genome Institute"/>
            <person name="Mondo S.J."/>
            <person name="Dannebaum R.O."/>
            <person name="Kuo R.C."/>
            <person name="Labutti K."/>
            <person name="Haridas S."/>
            <person name="Kuo A."/>
            <person name="Salamov A."/>
            <person name="Ahrendt S.R."/>
            <person name="Lipzen A."/>
            <person name="Sullivan W."/>
            <person name="Andreopoulos W.B."/>
            <person name="Clum A."/>
            <person name="Lindquist E."/>
            <person name="Daum C."/>
            <person name="Ramamoorthy G.K."/>
            <person name="Gryganskyi A."/>
            <person name="Culley D."/>
            <person name="Magnuson J.K."/>
            <person name="James T.Y."/>
            <person name="O'Malley M.A."/>
            <person name="Stajich J.E."/>
            <person name="Spatafora J.W."/>
            <person name="Visel A."/>
            <person name="Grigoriev I.V."/>
        </authorList>
    </citation>
    <scope>NUCLEOTIDE SEQUENCE [LARGE SCALE GENOMIC DNA]</scope>
    <source>
        <strain evidence="2 3">ATCC 12442</strain>
    </source>
</reference>
<gene>
    <name evidence="2" type="ORF">DL89DRAFT_269159</name>
</gene>
<organism evidence="2 3">
    <name type="scientific">Linderina pennispora</name>
    <dbReference type="NCBI Taxonomy" id="61395"/>
    <lineage>
        <taxon>Eukaryota</taxon>
        <taxon>Fungi</taxon>
        <taxon>Fungi incertae sedis</taxon>
        <taxon>Zoopagomycota</taxon>
        <taxon>Kickxellomycotina</taxon>
        <taxon>Kickxellomycetes</taxon>
        <taxon>Kickxellales</taxon>
        <taxon>Kickxellaceae</taxon>
        <taxon>Linderina</taxon>
    </lineage>
</organism>
<dbReference type="EMBL" id="MCFD01000011">
    <property type="protein sequence ID" value="ORX68012.1"/>
    <property type="molecule type" value="Genomic_DNA"/>
</dbReference>
<name>A0A1Y1W3P9_9FUNG</name>
<dbReference type="Proteomes" id="UP000193922">
    <property type="component" value="Unassembled WGS sequence"/>
</dbReference>
<evidence type="ECO:0000313" key="2">
    <source>
        <dbReference type="EMBL" id="ORX68012.1"/>
    </source>
</evidence>
<evidence type="ECO:0000256" key="1">
    <source>
        <dbReference type="SAM" id="SignalP"/>
    </source>
</evidence>
<feature type="signal peptide" evidence="1">
    <location>
        <begin position="1"/>
        <end position="16"/>
    </location>
</feature>
<keyword evidence="3" id="KW-1185">Reference proteome</keyword>
<dbReference type="OrthoDB" id="5541310at2759"/>
<dbReference type="GeneID" id="63804836"/>
<proteinExistence type="predicted"/>
<keyword evidence="1" id="KW-0732">Signal</keyword>
<sequence>MNIALVFLLFIGICAAASLSIGQLAGMYGMVQRLARIKPFDGHEQDAYSKLAVFLGDLETASALYVHPETANYRNALYKLMEDVVQVKAQSTDNYIAGLNADYLANRIRQSYIMSLTKAVFS</sequence>